<dbReference type="Pfam" id="PF10300">
    <property type="entry name" value="Iml2-TPR_39"/>
    <property type="match status" value="1"/>
</dbReference>
<keyword evidence="2" id="KW-1185">Reference proteome</keyword>
<dbReference type="Proteomes" id="UP000194236">
    <property type="component" value="Unassembled WGS sequence"/>
</dbReference>
<name>A0A1Y3B6G5_EURMA</name>
<evidence type="ECO:0000313" key="2">
    <source>
        <dbReference type="Proteomes" id="UP000194236"/>
    </source>
</evidence>
<sequence length="104" mass="12026">MLYGLAKAKIEQINGEFDRAIEILQGLVRAPNLAIAYKAFYFELIWCYAIKLDWNNCIECADKIRESKHSPVCMAFLNAVFRYVKGVDDKNQQLLDQASEEFEN</sequence>
<proteinExistence type="predicted"/>
<reference evidence="1 2" key="1">
    <citation type="submission" date="2017-03" db="EMBL/GenBank/DDBJ databases">
        <title>Genome Survey of Euroglyphus maynei.</title>
        <authorList>
            <person name="Arlian L.G."/>
            <person name="Morgan M.S."/>
            <person name="Rider S.D."/>
        </authorList>
    </citation>
    <scope>NUCLEOTIDE SEQUENCE [LARGE SCALE GENOMIC DNA]</scope>
    <source>
        <strain evidence="1">Arlian Lab</strain>
        <tissue evidence="1">Whole body</tissue>
    </source>
</reference>
<protein>
    <submittedName>
        <fullName evidence="1">Uncharacterized protein</fullName>
    </submittedName>
</protein>
<evidence type="ECO:0000313" key="1">
    <source>
        <dbReference type="EMBL" id="OTF76431.1"/>
    </source>
</evidence>
<dbReference type="AlphaFoldDB" id="A0A1Y3B6G5"/>
<dbReference type="InterPro" id="IPR019412">
    <property type="entry name" value="IML2/TPR_39"/>
</dbReference>
<comment type="caution">
    <text evidence="1">The sequence shown here is derived from an EMBL/GenBank/DDBJ whole genome shotgun (WGS) entry which is preliminary data.</text>
</comment>
<dbReference type="EMBL" id="MUJZ01037508">
    <property type="protein sequence ID" value="OTF76431.1"/>
    <property type="molecule type" value="Genomic_DNA"/>
</dbReference>
<gene>
    <name evidence="1" type="ORF">BLA29_011355</name>
</gene>
<accession>A0A1Y3B6G5</accession>
<organism evidence="1 2">
    <name type="scientific">Euroglyphus maynei</name>
    <name type="common">Mayne's house dust mite</name>
    <dbReference type="NCBI Taxonomy" id="6958"/>
    <lineage>
        <taxon>Eukaryota</taxon>
        <taxon>Metazoa</taxon>
        <taxon>Ecdysozoa</taxon>
        <taxon>Arthropoda</taxon>
        <taxon>Chelicerata</taxon>
        <taxon>Arachnida</taxon>
        <taxon>Acari</taxon>
        <taxon>Acariformes</taxon>
        <taxon>Sarcoptiformes</taxon>
        <taxon>Astigmata</taxon>
        <taxon>Psoroptidia</taxon>
        <taxon>Analgoidea</taxon>
        <taxon>Pyroglyphidae</taxon>
        <taxon>Pyroglyphinae</taxon>
        <taxon>Euroglyphus</taxon>
    </lineage>
</organism>